<evidence type="ECO:0000313" key="1">
    <source>
        <dbReference type="EMBL" id="GAA6410529.1"/>
    </source>
</evidence>
<accession>A0ABQ0BGH5</accession>
<gene>
    <name evidence="1" type="ORF">K040078D81_46460</name>
</gene>
<dbReference type="RefSeq" id="WP_171285577.1">
    <property type="nucleotide sequence ID" value="NZ_BAABYW010000001.1"/>
</dbReference>
<proteinExistence type="predicted"/>
<organism evidence="1 2">
    <name type="scientific">Blautia hominis</name>
    <dbReference type="NCBI Taxonomy" id="2025493"/>
    <lineage>
        <taxon>Bacteria</taxon>
        <taxon>Bacillati</taxon>
        <taxon>Bacillota</taxon>
        <taxon>Clostridia</taxon>
        <taxon>Lachnospirales</taxon>
        <taxon>Lachnospiraceae</taxon>
        <taxon>Blautia</taxon>
    </lineage>
</organism>
<keyword evidence="2" id="KW-1185">Reference proteome</keyword>
<sequence length="65" mass="7417">MQTFSARQENRAKVIRPYELALYAVQGYDIWQDTPEEKRIARAGHTEDLANVALEDNAHTMRIGG</sequence>
<evidence type="ECO:0000313" key="2">
    <source>
        <dbReference type="Proteomes" id="UP001600943"/>
    </source>
</evidence>
<comment type="caution">
    <text evidence="1">The sequence shown here is derived from an EMBL/GenBank/DDBJ whole genome shotgun (WGS) entry which is preliminary data.</text>
</comment>
<dbReference type="Proteomes" id="UP001600943">
    <property type="component" value="Unassembled WGS sequence"/>
</dbReference>
<name>A0ABQ0BGH5_9FIRM</name>
<protein>
    <submittedName>
        <fullName evidence="1">Uncharacterized protein</fullName>
    </submittedName>
</protein>
<dbReference type="EMBL" id="BAABYW010000001">
    <property type="protein sequence ID" value="GAA6410529.1"/>
    <property type="molecule type" value="Genomic_DNA"/>
</dbReference>
<reference evidence="1 2" key="1">
    <citation type="submission" date="2024-04" db="EMBL/GenBank/DDBJ databases">
        <title>Defined microbial consortia suppress multidrug-resistant proinflammatory Enterobacteriaceae via ecological control.</title>
        <authorList>
            <person name="Furuichi M."/>
            <person name="Kawaguchi T."/>
            <person name="Pust M."/>
            <person name="Yasuma K."/>
            <person name="Plichta D."/>
            <person name="Hasegawa N."/>
            <person name="Ohya T."/>
            <person name="Bhattarai S."/>
            <person name="Sasajima S."/>
            <person name="Aoto Y."/>
            <person name="Tuganbaev T."/>
            <person name="Yaginuma M."/>
            <person name="Ueda M."/>
            <person name="Okahashi N."/>
            <person name="Amafuji K."/>
            <person name="Kiridooshi Y."/>
            <person name="Sugita K."/>
            <person name="Strazar M."/>
            <person name="Skelly A."/>
            <person name="Suda W."/>
            <person name="Hattori M."/>
            <person name="Nakamoto N."/>
            <person name="Caballero S."/>
            <person name="Norman J."/>
            <person name="Olle B."/>
            <person name="Tanoue T."/>
            <person name="Arita M."/>
            <person name="Bucci V."/>
            <person name="Atarashi K."/>
            <person name="Xavier R."/>
            <person name="Honda K."/>
        </authorList>
    </citation>
    <scope>NUCLEOTIDE SEQUENCE [LARGE SCALE GENOMIC DNA]</scope>
    <source>
        <strain evidence="2">k04-0078-D8-1</strain>
    </source>
</reference>